<dbReference type="GO" id="GO:0046872">
    <property type="term" value="F:metal ion binding"/>
    <property type="evidence" value="ECO:0007669"/>
    <property type="project" value="UniProtKB-KW"/>
</dbReference>
<dbReference type="NCBIfam" id="TIGR00384">
    <property type="entry name" value="dhsB"/>
    <property type="match status" value="1"/>
</dbReference>
<dbReference type="GO" id="GO:0006099">
    <property type="term" value="P:tricarboxylic acid cycle"/>
    <property type="evidence" value="ECO:0007669"/>
    <property type="project" value="UniProtKB-KW"/>
</dbReference>
<proteinExistence type="inferred from homology"/>
<name>A0A564SWD1_9FIRM</name>
<dbReference type="PANTHER" id="PTHR11921:SF29">
    <property type="entry name" value="SUCCINATE DEHYDROGENASE [UBIQUINONE] IRON-SULFUR SUBUNIT, MITOCHONDRIAL"/>
    <property type="match status" value="1"/>
</dbReference>
<dbReference type="InterPro" id="IPR017900">
    <property type="entry name" value="4Fe4S_Fe_S_CS"/>
</dbReference>
<evidence type="ECO:0000256" key="11">
    <source>
        <dbReference type="ARBA" id="ARBA00023014"/>
    </source>
</evidence>
<keyword evidence="5" id="KW-0004">4Fe-4S</keyword>
<dbReference type="Pfam" id="PF13183">
    <property type="entry name" value="Fer4_8"/>
    <property type="match status" value="1"/>
</dbReference>
<reference evidence="15 16" key="1">
    <citation type="submission" date="2019-07" db="EMBL/GenBank/DDBJ databases">
        <authorList>
            <person name="Hibberd C M."/>
            <person name="Gehrig L. J."/>
            <person name="Chang H.-W."/>
            <person name="Venkatesh S."/>
        </authorList>
    </citation>
    <scope>NUCLEOTIDE SEQUENCE [LARGE SCALE GENOMIC DNA]</scope>
    <source>
        <strain evidence="15">Dorea_formicigenerans_SSTS_Bg7063</strain>
    </source>
</reference>
<keyword evidence="7" id="KW-0001">2Fe-2S</keyword>
<evidence type="ECO:0000256" key="8">
    <source>
        <dbReference type="ARBA" id="ARBA00022723"/>
    </source>
</evidence>
<dbReference type="GO" id="GO:0051539">
    <property type="term" value="F:4 iron, 4 sulfur cluster binding"/>
    <property type="evidence" value="ECO:0007669"/>
    <property type="project" value="UniProtKB-KW"/>
</dbReference>
<evidence type="ECO:0000313" key="15">
    <source>
        <dbReference type="EMBL" id="VUW99113.1"/>
    </source>
</evidence>
<dbReference type="InterPro" id="IPR012675">
    <property type="entry name" value="Beta-grasp_dom_sf"/>
</dbReference>
<evidence type="ECO:0000256" key="4">
    <source>
        <dbReference type="ARBA" id="ARBA00012792"/>
    </source>
</evidence>
<evidence type="ECO:0000313" key="16">
    <source>
        <dbReference type="Proteomes" id="UP000358366"/>
    </source>
</evidence>
<comment type="cofactor">
    <cofactor evidence="1">
        <name>[3Fe-4S] cluster</name>
        <dbReference type="ChEBI" id="CHEBI:21137"/>
    </cofactor>
</comment>
<comment type="cofactor">
    <cofactor evidence="13">
        <name>[2Fe-2S] cluster</name>
        <dbReference type="ChEBI" id="CHEBI:190135"/>
    </cofactor>
</comment>
<dbReference type="Pfam" id="PF13085">
    <property type="entry name" value="Fer2_3"/>
    <property type="match status" value="1"/>
</dbReference>
<evidence type="ECO:0000256" key="5">
    <source>
        <dbReference type="ARBA" id="ARBA00022485"/>
    </source>
</evidence>
<dbReference type="InterPro" id="IPR025192">
    <property type="entry name" value="Succ_DH/fum_Rdtase_N"/>
</dbReference>
<keyword evidence="12" id="KW-0003">3Fe-4S</keyword>
<keyword evidence="11" id="KW-0411">Iron-sulfur</keyword>
<dbReference type="PROSITE" id="PS00198">
    <property type="entry name" value="4FE4S_FER_1"/>
    <property type="match status" value="1"/>
</dbReference>
<dbReference type="GO" id="GO:0008177">
    <property type="term" value="F:succinate dehydrogenase (quinone) activity"/>
    <property type="evidence" value="ECO:0007669"/>
    <property type="project" value="UniProtKB-EC"/>
</dbReference>
<dbReference type="InterPro" id="IPR050573">
    <property type="entry name" value="SDH/FRD_Iron-Sulfur"/>
</dbReference>
<evidence type="ECO:0000256" key="7">
    <source>
        <dbReference type="ARBA" id="ARBA00022714"/>
    </source>
</evidence>
<evidence type="ECO:0000256" key="9">
    <source>
        <dbReference type="ARBA" id="ARBA00023002"/>
    </source>
</evidence>
<dbReference type="InterPro" id="IPR009051">
    <property type="entry name" value="Helical_ferredxn"/>
</dbReference>
<dbReference type="Gene3D" id="3.10.20.30">
    <property type="match status" value="1"/>
</dbReference>
<dbReference type="InterPro" id="IPR004489">
    <property type="entry name" value="Succ_DH/fum_Rdtase_Fe-S"/>
</dbReference>
<dbReference type="EC" id="1.3.5.1" evidence="4"/>
<evidence type="ECO:0000259" key="14">
    <source>
        <dbReference type="PROSITE" id="PS51379"/>
    </source>
</evidence>
<dbReference type="GO" id="GO:0051538">
    <property type="term" value="F:3 iron, 4 sulfur cluster binding"/>
    <property type="evidence" value="ECO:0007669"/>
    <property type="project" value="UniProtKB-KW"/>
</dbReference>
<organism evidence="15 16">
    <name type="scientific">Dorea formicigenerans</name>
    <dbReference type="NCBI Taxonomy" id="39486"/>
    <lineage>
        <taxon>Bacteria</taxon>
        <taxon>Bacillati</taxon>
        <taxon>Bacillota</taxon>
        <taxon>Clostridia</taxon>
        <taxon>Lachnospirales</taxon>
        <taxon>Lachnospiraceae</taxon>
        <taxon>Dorea</taxon>
    </lineage>
</organism>
<dbReference type="PROSITE" id="PS51379">
    <property type="entry name" value="4FE4S_FER_2"/>
    <property type="match status" value="1"/>
</dbReference>
<dbReference type="GO" id="GO:0022904">
    <property type="term" value="P:respiratory electron transport chain"/>
    <property type="evidence" value="ECO:0007669"/>
    <property type="project" value="TreeGrafter"/>
</dbReference>
<comment type="similarity">
    <text evidence="3">Belongs to the succinate dehydrogenase/fumarate reductase iron-sulfur protein family.</text>
</comment>
<dbReference type="GO" id="GO:0051537">
    <property type="term" value="F:2 iron, 2 sulfur cluster binding"/>
    <property type="evidence" value="ECO:0007669"/>
    <property type="project" value="UniProtKB-KW"/>
</dbReference>
<dbReference type="SUPFAM" id="SSF54292">
    <property type="entry name" value="2Fe-2S ferredoxin-like"/>
    <property type="match status" value="1"/>
</dbReference>
<dbReference type="PANTHER" id="PTHR11921">
    <property type="entry name" value="SUCCINATE DEHYDROGENASE IRON-SULFUR PROTEIN"/>
    <property type="match status" value="1"/>
</dbReference>
<keyword evidence="9 15" id="KW-0560">Oxidoreductase</keyword>
<dbReference type="GO" id="GO:0009055">
    <property type="term" value="F:electron transfer activity"/>
    <property type="evidence" value="ECO:0007669"/>
    <property type="project" value="InterPro"/>
</dbReference>
<dbReference type="Gene3D" id="1.10.1060.10">
    <property type="entry name" value="Alpha-helical ferredoxin"/>
    <property type="match status" value="1"/>
</dbReference>
<keyword evidence="10" id="KW-0408">Iron</keyword>
<dbReference type="InterPro" id="IPR017896">
    <property type="entry name" value="4Fe4S_Fe-S-bd"/>
</dbReference>
<feature type="domain" description="4Fe-4S ferredoxin-type" evidence="14">
    <location>
        <begin position="137"/>
        <end position="157"/>
    </location>
</feature>
<gene>
    <name evidence="15" type="primary">frdB</name>
    <name evidence="15" type="ORF">DFSSTS7063_00807</name>
</gene>
<evidence type="ECO:0000256" key="2">
    <source>
        <dbReference type="ARBA" id="ARBA00001966"/>
    </source>
</evidence>
<sequence length="234" mass="26201">MVYKVRIRRQENQKSDSYWQEFEFGGSENSSIAAVLNELNSRSPLTDACGNTAAPIGWECGCMVRKCGACAMLINGLPRLACSTFLNILKSSTVTLEPLSKFPLVRDLIVDRSFLFENLKKLNLWLESEAYMIEFTHEPRYQSARCLMCGCCLEVCPNFSSKGTFAGAVAAVNAFRILNEEQEISHRNDVSTQYKENYFEGCGKSLACHNICPIGLPVEELIVRSNSVAIWGRQ</sequence>
<protein>
    <recommendedName>
        <fullName evidence="4">succinate dehydrogenase</fullName>
        <ecNumber evidence="4">1.3.5.1</ecNumber>
    </recommendedName>
</protein>
<evidence type="ECO:0000256" key="13">
    <source>
        <dbReference type="ARBA" id="ARBA00034078"/>
    </source>
</evidence>
<keyword evidence="8" id="KW-0479">Metal-binding</keyword>
<dbReference type="InterPro" id="IPR036010">
    <property type="entry name" value="2Fe-2S_ferredoxin-like_sf"/>
</dbReference>
<evidence type="ECO:0000256" key="12">
    <source>
        <dbReference type="ARBA" id="ARBA00023291"/>
    </source>
</evidence>
<evidence type="ECO:0000256" key="3">
    <source>
        <dbReference type="ARBA" id="ARBA00009433"/>
    </source>
</evidence>
<dbReference type="EMBL" id="CABHNI010000015">
    <property type="protein sequence ID" value="VUW99113.1"/>
    <property type="molecule type" value="Genomic_DNA"/>
</dbReference>
<accession>A0A564SWD1</accession>
<dbReference type="Proteomes" id="UP000358366">
    <property type="component" value="Unassembled WGS sequence"/>
</dbReference>
<evidence type="ECO:0000256" key="10">
    <source>
        <dbReference type="ARBA" id="ARBA00023004"/>
    </source>
</evidence>
<evidence type="ECO:0000256" key="6">
    <source>
        <dbReference type="ARBA" id="ARBA00022532"/>
    </source>
</evidence>
<evidence type="ECO:0000256" key="1">
    <source>
        <dbReference type="ARBA" id="ARBA00001927"/>
    </source>
</evidence>
<comment type="cofactor">
    <cofactor evidence="2">
        <name>[4Fe-4S] cluster</name>
        <dbReference type="ChEBI" id="CHEBI:49883"/>
    </cofactor>
</comment>
<keyword evidence="6" id="KW-0816">Tricarboxylic acid cycle</keyword>
<dbReference type="AlphaFoldDB" id="A0A564SWD1"/>
<dbReference type="SUPFAM" id="SSF46548">
    <property type="entry name" value="alpha-helical ferredoxin"/>
    <property type="match status" value="1"/>
</dbReference>